<gene>
    <name evidence="1" type="ORF">SAMN06893096_10154</name>
</gene>
<name>A0A239AJX0_9ACTN</name>
<organism evidence="1 2">
    <name type="scientific">Geodermatophilus pulveris</name>
    <dbReference type="NCBI Taxonomy" id="1564159"/>
    <lineage>
        <taxon>Bacteria</taxon>
        <taxon>Bacillati</taxon>
        <taxon>Actinomycetota</taxon>
        <taxon>Actinomycetes</taxon>
        <taxon>Geodermatophilales</taxon>
        <taxon>Geodermatophilaceae</taxon>
        <taxon>Geodermatophilus</taxon>
    </lineage>
</organism>
<evidence type="ECO:0000313" key="1">
    <source>
        <dbReference type="EMBL" id="SNR95820.1"/>
    </source>
</evidence>
<sequence length="34" mass="3701">MVSAWVLVVLTSLGALGCGYGAVRLARRPRDTRR</sequence>
<dbReference type="EMBL" id="FZOO01000001">
    <property type="protein sequence ID" value="SNR95820.1"/>
    <property type="molecule type" value="Genomic_DNA"/>
</dbReference>
<dbReference type="AlphaFoldDB" id="A0A239AJX0"/>
<accession>A0A239AJX0</accession>
<evidence type="ECO:0000313" key="2">
    <source>
        <dbReference type="Proteomes" id="UP000198373"/>
    </source>
</evidence>
<proteinExistence type="predicted"/>
<reference evidence="2" key="1">
    <citation type="submission" date="2017-06" db="EMBL/GenBank/DDBJ databases">
        <authorList>
            <person name="Varghese N."/>
            <person name="Submissions S."/>
        </authorList>
    </citation>
    <scope>NUCLEOTIDE SEQUENCE [LARGE SCALE GENOMIC DNA]</scope>
    <source>
        <strain evidence="2">DSM 46839</strain>
    </source>
</reference>
<keyword evidence="2" id="KW-1185">Reference proteome</keyword>
<dbReference type="Proteomes" id="UP000198373">
    <property type="component" value="Unassembled WGS sequence"/>
</dbReference>
<protein>
    <submittedName>
        <fullName evidence="1">Uncharacterized protein</fullName>
    </submittedName>
</protein>